<evidence type="ECO:0000256" key="3">
    <source>
        <dbReference type="ARBA" id="ARBA00022490"/>
    </source>
</evidence>
<organism evidence="10 11">
    <name type="scientific">Caenorhabditis auriculariae</name>
    <dbReference type="NCBI Taxonomy" id="2777116"/>
    <lineage>
        <taxon>Eukaryota</taxon>
        <taxon>Metazoa</taxon>
        <taxon>Ecdysozoa</taxon>
        <taxon>Nematoda</taxon>
        <taxon>Chromadorea</taxon>
        <taxon>Rhabditida</taxon>
        <taxon>Rhabditina</taxon>
        <taxon>Rhabditomorpha</taxon>
        <taxon>Rhabditoidea</taxon>
        <taxon>Rhabditidae</taxon>
        <taxon>Peloderinae</taxon>
        <taxon>Caenorhabditis</taxon>
    </lineage>
</organism>
<keyword evidence="3" id="KW-0963">Cytoplasm</keyword>
<dbReference type="InterPro" id="IPR015943">
    <property type="entry name" value="WD40/YVTN_repeat-like_dom_sf"/>
</dbReference>
<evidence type="ECO:0000256" key="5">
    <source>
        <dbReference type="ARBA" id="ARBA00022737"/>
    </source>
</evidence>
<evidence type="ECO:0000256" key="4">
    <source>
        <dbReference type="ARBA" id="ARBA00022574"/>
    </source>
</evidence>
<dbReference type="PROSITE" id="PS50082">
    <property type="entry name" value="WD_REPEATS_2"/>
    <property type="match status" value="5"/>
</dbReference>
<dbReference type="AlphaFoldDB" id="A0A8S1HQA5"/>
<dbReference type="FunFam" id="2.130.10.10:FF:001150">
    <property type="entry name" value="WD repeat-containing protein 37"/>
    <property type="match status" value="1"/>
</dbReference>
<dbReference type="InterPro" id="IPR036322">
    <property type="entry name" value="WD40_repeat_dom_sf"/>
</dbReference>
<protein>
    <recommendedName>
        <fullName evidence="7">WD repeat-containing protein 37</fullName>
    </recommendedName>
</protein>
<gene>
    <name evidence="10" type="ORF">CAUJ_LOCUS13304</name>
</gene>
<dbReference type="GO" id="GO:0005634">
    <property type="term" value="C:nucleus"/>
    <property type="evidence" value="ECO:0007669"/>
    <property type="project" value="UniProtKB-SubCell"/>
</dbReference>
<dbReference type="Gene3D" id="2.130.10.10">
    <property type="entry name" value="YVTN repeat-like/Quinoprotein amine dehydrogenase"/>
    <property type="match status" value="2"/>
</dbReference>
<accession>A0A8S1HQA5</accession>
<dbReference type="InterPro" id="IPR019775">
    <property type="entry name" value="WD40_repeat_CS"/>
</dbReference>
<dbReference type="PANTHER" id="PTHR19855">
    <property type="entry name" value="WD40 REPEAT PROTEIN 12, 37"/>
    <property type="match status" value="1"/>
</dbReference>
<evidence type="ECO:0000256" key="1">
    <source>
        <dbReference type="ARBA" id="ARBA00004123"/>
    </source>
</evidence>
<feature type="repeat" description="WD" evidence="8">
    <location>
        <begin position="143"/>
        <end position="184"/>
    </location>
</feature>
<feature type="repeat" description="WD" evidence="8">
    <location>
        <begin position="273"/>
        <end position="314"/>
    </location>
</feature>
<dbReference type="PANTHER" id="PTHR19855:SF12">
    <property type="entry name" value="WD REPEAT-CONTAINING PROTEIN 37"/>
    <property type="match status" value="1"/>
</dbReference>
<comment type="subcellular location">
    <subcellularLocation>
        <location evidence="2">Cytoplasm</location>
    </subcellularLocation>
    <subcellularLocation>
        <location evidence="1">Nucleus</location>
    </subcellularLocation>
</comment>
<evidence type="ECO:0000256" key="2">
    <source>
        <dbReference type="ARBA" id="ARBA00004496"/>
    </source>
</evidence>
<sequence>MPQVHATPEISKTMRTRSSTDVDNTCTPAVSQNFFTQSTSIDVDDAPFRARLYQLFGLIEKEFDSLYAENCALRARIAQLSENDGDTCTLATEHFSGQDFVKGSGGSKKAMQMGQKLRTAFRGPPARLVFKTDGSRFRLTRQVDGHRDGVWHVTTDVPRNIFASASADQTARVWSLDSGLCIGTYSGHSGSVNCVAISPASDAGGSLVLATSSGDESTHIWKLSLSGTVHTSSEEEDEDKEVYEQSDRQNPSDSHERAPHSEGFRIRVPQYRLTGHRAPVVCCDWLSGGQKLISASWDKTANIYDVEKGEVINILSGHEQELNNCCSHVNQKLVATSSKDTTFRLWDFRDSIQSVSVFQGHQDSVTSVAFSSGDRIVSASEDRTVKVWDLRNMRSSLSTIRLSAAANRVAVSKAHGVIAVPMDNRHVRIYDLSGNLLPRVPKRRCHSRMVTCAAWADDHPQNNLITAGFDRLVATWRVAISKDN</sequence>
<evidence type="ECO:0000256" key="7">
    <source>
        <dbReference type="ARBA" id="ARBA00040954"/>
    </source>
</evidence>
<keyword evidence="5" id="KW-0677">Repeat</keyword>
<keyword evidence="4 8" id="KW-0853">WD repeat</keyword>
<feature type="region of interest" description="Disordered" evidence="9">
    <location>
        <begin position="1"/>
        <end position="22"/>
    </location>
</feature>
<dbReference type="OrthoDB" id="9984207at2759"/>
<dbReference type="CDD" id="cd00200">
    <property type="entry name" value="WD40"/>
    <property type="match status" value="1"/>
</dbReference>
<dbReference type="PRINTS" id="PR00320">
    <property type="entry name" value="GPROTEINBRPT"/>
</dbReference>
<evidence type="ECO:0000256" key="6">
    <source>
        <dbReference type="ARBA" id="ARBA00023242"/>
    </source>
</evidence>
<dbReference type="PROSITE" id="PS00678">
    <property type="entry name" value="WD_REPEATS_1"/>
    <property type="match status" value="1"/>
</dbReference>
<name>A0A8S1HQA5_9PELO</name>
<evidence type="ECO:0000256" key="9">
    <source>
        <dbReference type="SAM" id="MobiDB-lite"/>
    </source>
</evidence>
<feature type="repeat" description="WD" evidence="8">
    <location>
        <begin position="358"/>
        <end position="398"/>
    </location>
</feature>
<reference evidence="10" key="1">
    <citation type="submission" date="2020-10" db="EMBL/GenBank/DDBJ databases">
        <authorList>
            <person name="Kikuchi T."/>
        </authorList>
    </citation>
    <scope>NUCLEOTIDE SEQUENCE</scope>
    <source>
        <strain evidence="10">NKZ352</strain>
    </source>
</reference>
<dbReference type="SUPFAM" id="SSF50978">
    <property type="entry name" value="WD40 repeat-like"/>
    <property type="match status" value="1"/>
</dbReference>
<dbReference type="SMART" id="SM00320">
    <property type="entry name" value="WD40"/>
    <property type="match status" value="6"/>
</dbReference>
<evidence type="ECO:0000313" key="10">
    <source>
        <dbReference type="EMBL" id="CAD6197395.1"/>
    </source>
</evidence>
<keyword evidence="11" id="KW-1185">Reference proteome</keyword>
<evidence type="ECO:0000313" key="11">
    <source>
        <dbReference type="Proteomes" id="UP000835052"/>
    </source>
</evidence>
<proteinExistence type="predicted"/>
<keyword evidence="6" id="KW-0539">Nucleus</keyword>
<dbReference type="Proteomes" id="UP000835052">
    <property type="component" value="Unassembled WGS sequence"/>
</dbReference>
<dbReference type="EMBL" id="CAJGYM010000093">
    <property type="protein sequence ID" value="CAD6197395.1"/>
    <property type="molecule type" value="Genomic_DNA"/>
</dbReference>
<comment type="caution">
    <text evidence="10">The sequence shown here is derived from an EMBL/GenBank/DDBJ whole genome shotgun (WGS) entry which is preliminary data.</text>
</comment>
<evidence type="ECO:0000256" key="8">
    <source>
        <dbReference type="PROSITE-ProRule" id="PRU00221"/>
    </source>
</evidence>
<dbReference type="GO" id="GO:0005737">
    <property type="term" value="C:cytoplasm"/>
    <property type="evidence" value="ECO:0007669"/>
    <property type="project" value="UniProtKB-SubCell"/>
</dbReference>
<dbReference type="PROSITE" id="PS50294">
    <property type="entry name" value="WD_REPEATS_REGION"/>
    <property type="match status" value="3"/>
</dbReference>
<feature type="repeat" description="WD" evidence="8">
    <location>
        <begin position="185"/>
        <end position="231"/>
    </location>
</feature>
<dbReference type="Pfam" id="PF00400">
    <property type="entry name" value="WD40"/>
    <property type="match status" value="5"/>
</dbReference>
<dbReference type="InterPro" id="IPR020472">
    <property type="entry name" value="WD40_PAC1"/>
</dbReference>
<feature type="region of interest" description="Disordered" evidence="9">
    <location>
        <begin position="228"/>
        <end position="261"/>
    </location>
</feature>
<dbReference type="InterPro" id="IPR001680">
    <property type="entry name" value="WD40_rpt"/>
</dbReference>
<feature type="repeat" description="WD" evidence="8">
    <location>
        <begin position="315"/>
        <end position="356"/>
    </location>
</feature>